<proteinExistence type="predicted"/>
<evidence type="ECO:0000256" key="1">
    <source>
        <dbReference type="SAM" id="MobiDB-lite"/>
    </source>
</evidence>
<evidence type="ECO:0000313" key="4">
    <source>
        <dbReference type="Proteomes" id="UP001501231"/>
    </source>
</evidence>
<dbReference type="EMBL" id="BAAARW010000014">
    <property type="protein sequence ID" value="GAA2424716.1"/>
    <property type="molecule type" value="Genomic_DNA"/>
</dbReference>
<protein>
    <recommendedName>
        <fullName evidence="5">Integral membrane protein</fullName>
    </recommendedName>
</protein>
<evidence type="ECO:0000313" key="3">
    <source>
        <dbReference type="EMBL" id="GAA2424716.1"/>
    </source>
</evidence>
<keyword evidence="2" id="KW-0472">Membrane</keyword>
<feature type="region of interest" description="Disordered" evidence="1">
    <location>
        <begin position="125"/>
        <end position="147"/>
    </location>
</feature>
<evidence type="ECO:0000256" key="2">
    <source>
        <dbReference type="SAM" id="Phobius"/>
    </source>
</evidence>
<sequence>MLRLLVAAGLAADAYVHWVFAPDMAFVEGGSIGGDVLFRAQAVAAALAGVLVLAWARRWTYAIAFLVAASAVGALLLYYSVDVGAIGPLPDMYEPVWYGEKTISAVGEGVAALAALAGFLTARPRRTAGTDEPPAEAPGGPLQPQQR</sequence>
<name>A0ABN3J8S9_9ACTN</name>
<dbReference type="Proteomes" id="UP001501231">
    <property type="component" value="Unassembled WGS sequence"/>
</dbReference>
<keyword evidence="2" id="KW-0812">Transmembrane</keyword>
<keyword evidence="4" id="KW-1185">Reference proteome</keyword>
<evidence type="ECO:0008006" key="5">
    <source>
        <dbReference type="Google" id="ProtNLM"/>
    </source>
</evidence>
<feature type="transmembrane region" description="Helical" evidence="2">
    <location>
        <begin position="38"/>
        <end position="56"/>
    </location>
</feature>
<keyword evidence="2" id="KW-1133">Transmembrane helix</keyword>
<organism evidence="3 4">
    <name type="scientific">Actinomadura vinacea</name>
    <dbReference type="NCBI Taxonomy" id="115336"/>
    <lineage>
        <taxon>Bacteria</taxon>
        <taxon>Bacillati</taxon>
        <taxon>Actinomycetota</taxon>
        <taxon>Actinomycetes</taxon>
        <taxon>Streptosporangiales</taxon>
        <taxon>Thermomonosporaceae</taxon>
        <taxon>Actinomadura</taxon>
    </lineage>
</organism>
<accession>A0ABN3J8S9</accession>
<gene>
    <name evidence="3" type="ORF">GCM10010191_41180</name>
</gene>
<feature type="transmembrane region" description="Helical" evidence="2">
    <location>
        <begin position="63"/>
        <end position="81"/>
    </location>
</feature>
<reference evidence="3 4" key="1">
    <citation type="journal article" date="2019" name="Int. J. Syst. Evol. Microbiol.">
        <title>The Global Catalogue of Microorganisms (GCM) 10K type strain sequencing project: providing services to taxonomists for standard genome sequencing and annotation.</title>
        <authorList>
            <consortium name="The Broad Institute Genomics Platform"/>
            <consortium name="The Broad Institute Genome Sequencing Center for Infectious Disease"/>
            <person name="Wu L."/>
            <person name="Ma J."/>
        </authorList>
    </citation>
    <scope>NUCLEOTIDE SEQUENCE [LARGE SCALE GENOMIC DNA]</scope>
    <source>
        <strain evidence="3 4">JCM 3325</strain>
    </source>
</reference>
<comment type="caution">
    <text evidence="3">The sequence shown here is derived from an EMBL/GenBank/DDBJ whole genome shotgun (WGS) entry which is preliminary data.</text>
</comment>
<feature type="transmembrane region" description="Helical" evidence="2">
    <location>
        <begin position="101"/>
        <end position="120"/>
    </location>
</feature>